<protein>
    <submittedName>
        <fullName evidence="2">Carboxymethylenebutenolidase</fullName>
    </submittedName>
</protein>
<dbReference type="InterPro" id="IPR051049">
    <property type="entry name" value="Dienelactone_hydrolase-like"/>
</dbReference>
<reference evidence="2 3" key="1">
    <citation type="submission" date="2013-08" db="EMBL/GenBank/DDBJ databases">
        <title>The genome sequence of Knoellia sinensis.</title>
        <authorList>
            <person name="Zhu W."/>
            <person name="Wang G."/>
        </authorList>
    </citation>
    <scope>NUCLEOTIDE SEQUENCE [LARGE SCALE GENOMIC DNA]</scope>
    <source>
        <strain evidence="2 3">KCTC 19936</strain>
    </source>
</reference>
<dbReference type="EMBL" id="AVPJ01000006">
    <property type="protein sequence ID" value="KGN32662.1"/>
    <property type="molecule type" value="Genomic_DNA"/>
</dbReference>
<feature type="domain" description="Dienelactone hydrolase" evidence="1">
    <location>
        <begin position="14"/>
        <end position="225"/>
    </location>
</feature>
<sequence>MADDISLDIPADLLIPGSGSGPGLVLFQEIFGVTGYVRSRAQDLVDLGYVVLIPHFYGRLGDPAVDEDEGGLPRAMALLQELDWQVAVEDGVAALGALREHPAVSGRVGALGFCFGGGLAFNVAAAADQKPDALVNYYGSALPSLLALAPEVTSPSLHHFGESDTYISMETVREIEHAVTDGHSDVTFLTYPEAGHAFDNPSPLFHHAEASAEAWTATVEWLATHLPVR</sequence>
<dbReference type="STRING" id="1385520.N802_17835"/>
<dbReference type="PANTHER" id="PTHR46623">
    <property type="entry name" value="CARBOXYMETHYLENEBUTENOLIDASE-RELATED"/>
    <property type="match status" value="1"/>
</dbReference>
<dbReference type="InterPro" id="IPR002925">
    <property type="entry name" value="Dienelactn_hydro"/>
</dbReference>
<keyword evidence="3" id="KW-1185">Reference proteome</keyword>
<dbReference type="GO" id="GO:0016787">
    <property type="term" value="F:hydrolase activity"/>
    <property type="evidence" value="ECO:0007669"/>
    <property type="project" value="InterPro"/>
</dbReference>
<proteinExistence type="predicted"/>
<dbReference type="AlphaFoldDB" id="A0A0A0J9E8"/>
<evidence type="ECO:0000259" key="1">
    <source>
        <dbReference type="Pfam" id="PF01738"/>
    </source>
</evidence>
<dbReference type="eggNOG" id="COG0412">
    <property type="taxonomic scope" value="Bacteria"/>
</dbReference>
<dbReference type="Proteomes" id="UP000030002">
    <property type="component" value="Unassembled WGS sequence"/>
</dbReference>
<accession>A0A0A0J9E8</accession>
<dbReference type="OrthoDB" id="3208682at2"/>
<comment type="caution">
    <text evidence="2">The sequence shown here is derived from an EMBL/GenBank/DDBJ whole genome shotgun (WGS) entry which is preliminary data.</text>
</comment>
<dbReference type="InterPro" id="IPR029058">
    <property type="entry name" value="AB_hydrolase_fold"/>
</dbReference>
<dbReference type="Pfam" id="PF01738">
    <property type="entry name" value="DLH"/>
    <property type="match status" value="1"/>
</dbReference>
<evidence type="ECO:0000313" key="2">
    <source>
        <dbReference type="EMBL" id="KGN32662.1"/>
    </source>
</evidence>
<organism evidence="2 3">
    <name type="scientific">Knoellia sinensis KCTC 19936</name>
    <dbReference type="NCBI Taxonomy" id="1385520"/>
    <lineage>
        <taxon>Bacteria</taxon>
        <taxon>Bacillati</taxon>
        <taxon>Actinomycetota</taxon>
        <taxon>Actinomycetes</taxon>
        <taxon>Micrococcales</taxon>
        <taxon>Intrasporangiaceae</taxon>
        <taxon>Knoellia</taxon>
    </lineage>
</organism>
<dbReference type="RefSeq" id="WP_035915690.1">
    <property type="nucleotide sequence ID" value="NZ_AVPJ01000006.1"/>
</dbReference>
<gene>
    <name evidence="2" type="ORF">N802_17835</name>
</gene>
<dbReference type="PANTHER" id="PTHR46623:SF6">
    <property type="entry name" value="ALPHA_BETA-HYDROLASES SUPERFAMILY PROTEIN"/>
    <property type="match status" value="1"/>
</dbReference>
<dbReference type="Gene3D" id="3.40.50.1820">
    <property type="entry name" value="alpha/beta hydrolase"/>
    <property type="match status" value="1"/>
</dbReference>
<dbReference type="SUPFAM" id="SSF53474">
    <property type="entry name" value="alpha/beta-Hydrolases"/>
    <property type="match status" value="1"/>
</dbReference>
<evidence type="ECO:0000313" key="3">
    <source>
        <dbReference type="Proteomes" id="UP000030002"/>
    </source>
</evidence>
<name>A0A0A0J9E8_9MICO</name>